<protein>
    <submittedName>
        <fullName evidence="3">Alpha/beta fold hydrolase</fullName>
    </submittedName>
</protein>
<dbReference type="RefSeq" id="WP_271635750.1">
    <property type="nucleotide sequence ID" value="NZ_CP094970.1"/>
</dbReference>
<dbReference type="KEGG" id="sgrg:L0C25_07055"/>
<gene>
    <name evidence="3" type="ORF">L0C25_07055</name>
</gene>
<dbReference type="GO" id="GO:0004806">
    <property type="term" value="F:triacylglycerol lipase activity"/>
    <property type="evidence" value="ECO:0007669"/>
    <property type="project" value="TreeGrafter"/>
</dbReference>
<dbReference type="PANTHER" id="PTHR43433">
    <property type="entry name" value="HYDROLASE, ALPHA/BETA FOLD FAMILY PROTEIN"/>
    <property type="match status" value="1"/>
</dbReference>
<dbReference type="Gene3D" id="3.40.50.1820">
    <property type="entry name" value="alpha/beta hydrolase"/>
    <property type="match status" value="1"/>
</dbReference>
<evidence type="ECO:0000256" key="1">
    <source>
        <dbReference type="SAM" id="MobiDB-lite"/>
    </source>
</evidence>
<evidence type="ECO:0000313" key="4">
    <source>
        <dbReference type="Proteomes" id="UP001164390"/>
    </source>
</evidence>
<organism evidence="3 4">
    <name type="scientific">Solicola gregarius</name>
    <dbReference type="NCBI Taxonomy" id="2908642"/>
    <lineage>
        <taxon>Bacteria</taxon>
        <taxon>Bacillati</taxon>
        <taxon>Actinomycetota</taxon>
        <taxon>Actinomycetes</taxon>
        <taxon>Propionibacteriales</taxon>
        <taxon>Nocardioidaceae</taxon>
        <taxon>Solicola</taxon>
    </lineage>
</organism>
<name>A0AA46TKZ1_9ACTN</name>
<feature type="domain" description="AB hydrolase-1" evidence="2">
    <location>
        <begin position="24"/>
        <end position="265"/>
    </location>
</feature>
<dbReference type="EMBL" id="CP094970">
    <property type="protein sequence ID" value="UYM06827.1"/>
    <property type="molecule type" value="Genomic_DNA"/>
</dbReference>
<dbReference type="SUPFAM" id="SSF53474">
    <property type="entry name" value="alpha/beta-Hydrolases"/>
    <property type="match status" value="1"/>
</dbReference>
<accession>A0AA46TKZ1</accession>
<evidence type="ECO:0000259" key="2">
    <source>
        <dbReference type="Pfam" id="PF00561"/>
    </source>
</evidence>
<feature type="region of interest" description="Disordered" evidence="1">
    <location>
        <begin position="130"/>
        <end position="158"/>
    </location>
</feature>
<feature type="region of interest" description="Disordered" evidence="1">
    <location>
        <begin position="60"/>
        <end position="80"/>
    </location>
</feature>
<dbReference type="PANTHER" id="PTHR43433:SF5">
    <property type="entry name" value="AB HYDROLASE-1 DOMAIN-CONTAINING PROTEIN"/>
    <property type="match status" value="1"/>
</dbReference>
<dbReference type="InterPro" id="IPR029058">
    <property type="entry name" value="AB_hydrolase_fold"/>
</dbReference>
<dbReference type="Proteomes" id="UP001164390">
    <property type="component" value="Chromosome"/>
</dbReference>
<sequence length="289" mass="31256">MVETMVQLRGVEICVDTFGDRDAPAMLLISGAAGSMDGWDPDFCRALGEAGRFVIRYDHRDTGRSTSSPPGEPTYTGDDLTRDPIALIDEVAGGTAHVVGISMGGGIAQYIAAYAPERVTTLTLMSTSIAGTPSTQRDLPSMAPRARESFENPPPEPDWSDRAAVIDYLVEAERPLAAPGEFDEAYARAVAARTVDRTTRIESATKNHWLDLGDSEYDSPPMRNVLAPTLVIHGREDPMFPPEHGEALAAEIDGAELLIVDGMGHQVPPRSTWDLVVPAIVRHTDPRRP</sequence>
<dbReference type="InterPro" id="IPR000073">
    <property type="entry name" value="AB_hydrolase_1"/>
</dbReference>
<keyword evidence="4" id="KW-1185">Reference proteome</keyword>
<dbReference type="PRINTS" id="PR00111">
    <property type="entry name" value="ABHYDROLASE"/>
</dbReference>
<dbReference type="Pfam" id="PF00561">
    <property type="entry name" value="Abhydrolase_1"/>
    <property type="match status" value="1"/>
</dbReference>
<dbReference type="InterPro" id="IPR050471">
    <property type="entry name" value="AB_hydrolase"/>
</dbReference>
<keyword evidence="3" id="KW-0378">Hydrolase</keyword>
<proteinExistence type="predicted"/>
<dbReference type="GO" id="GO:0046503">
    <property type="term" value="P:glycerolipid catabolic process"/>
    <property type="evidence" value="ECO:0007669"/>
    <property type="project" value="TreeGrafter"/>
</dbReference>
<reference evidence="3" key="1">
    <citation type="submission" date="2022-01" db="EMBL/GenBank/DDBJ databases">
        <title>Nocardioidaceae gen. sp. A5X3R13.</title>
        <authorList>
            <person name="Lopez Marin M.A."/>
            <person name="Uhlik O."/>
        </authorList>
    </citation>
    <scope>NUCLEOTIDE SEQUENCE</scope>
    <source>
        <strain evidence="3">A5X3R13</strain>
    </source>
</reference>
<dbReference type="AlphaFoldDB" id="A0AA46TKZ1"/>
<evidence type="ECO:0000313" key="3">
    <source>
        <dbReference type="EMBL" id="UYM06827.1"/>
    </source>
</evidence>